<sequence length="89" mass="9992">MSCGGERDVDPVLYSRPYWVGAAGDPGQRPYALLVEALARYGTVAVAKVTLRTRERLAVLRPWHGMLVLHTPLWPEGIREPDDSPEPRR</sequence>
<name>A0A239NUD7_9ACTN</name>
<dbReference type="RefSeq" id="WP_322975723.1">
    <property type="nucleotide sequence ID" value="NZ_FZOF01000048.1"/>
</dbReference>
<dbReference type="Pfam" id="PF02735">
    <property type="entry name" value="Ku"/>
    <property type="match status" value="1"/>
</dbReference>
<reference evidence="4 5" key="1">
    <citation type="submission" date="2017-06" db="EMBL/GenBank/DDBJ databases">
        <authorList>
            <person name="Kim H.J."/>
            <person name="Triplett B.A."/>
        </authorList>
    </citation>
    <scope>NUCLEOTIDE SEQUENCE [LARGE SCALE GENOMIC DNA]</scope>
    <source>
        <strain evidence="4 5">CGMCC 4.1858</strain>
    </source>
</reference>
<dbReference type="InterPro" id="IPR016194">
    <property type="entry name" value="SPOC-like_C_dom_sf"/>
</dbReference>
<protein>
    <submittedName>
        <fullName evidence="4">DNA end-binding protein Ku</fullName>
    </submittedName>
</protein>
<evidence type="ECO:0000256" key="2">
    <source>
        <dbReference type="ARBA" id="ARBA00023172"/>
    </source>
</evidence>
<organism evidence="4 5">
    <name type="scientific">Actinacidiphila glaucinigra</name>
    <dbReference type="NCBI Taxonomy" id="235986"/>
    <lineage>
        <taxon>Bacteria</taxon>
        <taxon>Bacillati</taxon>
        <taxon>Actinomycetota</taxon>
        <taxon>Actinomycetes</taxon>
        <taxon>Kitasatosporales</taxon>
        <taxon>Streptomycetaceae</taxon>
        <taxon>Actinacidiphila</taxon>
    </lineage>
</organism>
<gene>
    <name evidence="4" type="ORF">SAMN05216252_14824</name>
</gene>
<keyword evidence="1" id="KW-0238">DNA-binding</keyword>
<dbReference type="InterPro" id="IPR009187">
    <property type="entry name" value="Prok_Ku"/>
</dbReference>
<dbReference type="AlphaFoldDB" id="A0A239NUD7"/>
<evidence type="ECO:0000256" key="1">
    <source>
        <dbReference type="ARBA" id="ARBA00023125"/>
    </source>
</evidence>
<dbReference type="PANTHER" id="PTHR41251">
    <property type="entry name" value="NON-HOMOLOGOUS END JOINING PROTEIN KU"/>
    <property type="match status" value="1"/>
</dbReference>
<dbReference type="GO" id="GO:0006310">
    <property type="term" value="P:DNA recombination"/>
    <property type="evidence" value="ECO:0007669"/>
    <property type="project" value="UniProtKB-KW"/>
</dbReference>
<keyword evidence="5" id="KW-1185">Reference proteome</keyword>
<evidence type="ECO:0000259" key="3">
    <source>
        <dbReference type="Pfam" id="PF02735"/>
    </source>
</evidence>
<dbReference type="GO" id="GO:0006303">
    <property type="term" value="P:double-strand break repair via nonhomologous end joining"/>
    <property type="evidence" value="ECO:0007669"/>
    <property type="project" value="InterPro"/>
</dbReference>
<accession>A0A239NUD7</accession>
<dbReference type="SUPFAM" id="SSF100939">
    <property type="entry name" value="SPOC domain-like"/>
    <property type="match status" value="1"/>
</dbReference>
<evidence type="ECO:0000313" key="5">
    <source>
        <dbReference type="Proteomes" id="UP000198280"/>
    </source>
</evidence>
<proteinExistence type="predicted"/>
<dbReference type="InterPro" id="IPR006164">
    <property type="entry name" value="DNA_bd_Ku70/Ku80"/>
</dbReference>
<evidence type="ECO:0000313" key="4">
    <source>
        <dbReference type="EMBL" id="SNT58302.1"/>
    </source>
</evidence>
<keyword evidence="2" id="KW-0233">DNA recombination</keyword>
<dbReference type="EMBL" id="FZOF01000048">
    <property type="protein sequence ID" value="SNT58302.1"/>
    <property type="molecule type" value="Genomic_DNA"/>
</dbReference>
<feature type="domain" description="Ku" evidence="3">
    <location>
        <begin position="7"/>
        <end position="83"/>
    </location>
</feature>
<dbReference type="GO" id="GO:0003690">
    <property type="term" value="F:double-stranded DNA binding"/>
    <property type="evidence" value="ECO:0007669"/>
    <property type="project" value="TreeGrafter"/>
</dbReference>
<dbReference type="Proteomes" id="UP000198280">
    <property type="component" value="Unassembled WGS sequence"/>
</dbReference>
<dbReference type="PANTHER" id="PTHR41251:SF1">
    <property type="entry name" value="NON-HOMOLOGOUS END JOINING PROTEIN KU"/>
    <property type="match status" value="1"/>
</dbReference>